<comment type="caution">
    <text evidence="2">The sequence shown here is derived from an EMBL/GenBank/DDBJ whole genome shotgun (WGS) entry which is preliminary data.</text>
</comment>
<organism evidence="2 3">
    <name type="scientific">Pelotomaculum thermopropionicum</name>
    <dbReference type="NCBI Taxonomy" id="110500"/>
    <lineage>
        <taxon>Bacteria</taxon>
        <taxon>Bacillati</taxon>
        <taxon>Bacillota</taxon>
        <taxon>Clostridia</taxon>
        <taxon>Eubacteriales</taxon>
        <taxon>Desulfotomaculaceae</taxon>
        <taxon>Pelotomaculum</taxon>
    </lineage>
</organism>
<dbReference type="AlphaFoldDB" id="A0A117M4L6"/>
<feature type="non-terminal residue" evidence="2">
    <location>
        <position position="79"/>
    </location>
</feature>
<evidence type="ECO:0008006" key="4">
    <source>
        <dbReference type="Google" id="ProtNLM"/>
    </source>
</evidence>
<dbReference type="Proteomes" id="UP000054705">
    <property type="component" value="Unassembled WGS sequence"/>
</dbReference>
<accession>A0A117M4L6</accession>
<evidence type="ECO:0000256" key="1">
    <source>
        <dbReference type="SAM" id="MobiDB-lite"/>
    </source>
</evidence>
<dbReference type="PANTHER" id="PTHR39162">
    <property type="entry name" value="GLL3345 PROTEIN"/>
    <property type="match status" value="1"/>
</dbReference>
<protein>
    <recommendedName>
        <fullName evidence="4">Sporulation protein YtfJ</fullName>
    </recommendedName>
</protein>
<name>A0A117M4L6_9FIRM</name>
<feature type="region of interest" description="Disordered" evidence="1">
    <location>
        <begin position="54"/>
        <end position="79"/>
    </location>
</feature>
<dbReference type="Pfam" id="PF09579">
    <property type="entry name" value="Spore_YtfJ"/>
    <property type="match status" value="1"/>
</dbReference>
<gene>
    <name evidence="2" type="ORF">XD97_0054</name>
</gene>
<dbReference type="PANTHER" id="PTHR39162:SF1">
    <property type="entry name" value="SPORULATION PROTEIN YTFJ"/>
    <property type="match status" value="1"/>
</dbReference>
<sequence length="79" mass="8040">MPEQHPIEGLMKTAMESIKEMVDVNTVVGDPVEAPDGSVIIPISRVACGFAAGGGEFEVSGESREGGDESSMPAFGGGS</sequence>
<reference evidence="3" key="1">
    <citation type="journal article" date="2015" name="MBio">
        <title>Genome-Resolved Metagenomic Analysis Reveals Roles for Candidate Phyla and Other Microbial Community Members in Biogeochemical Transformations in Oil Reservoirs.</title>
        <authorList>
            <person name="Hu P."/>
            <person name="Tom L."/>
            <person name="Singh A."/>
            <person name="Thomas B.C."/>
            <person name="Baker B.J."/>
            <person name="Piceno Y.M."/>
            <person name="Andersen G.L."/>
            <person name="Banfield J.F."/>
        </authorList>
    </citation>
    <scope>NUCLEOTIDE SEQUENCE [LARGE SCALE GENOMIC DNA]</scope>
</reference>
<evidence type="ECO:0000313" key="2">
    <source>
        <dbReference type="EMBL" id="KUK84007.1"/>
    </source>
</evidence>
<proteinExistence type="predicted"/>
<evidence type="ECO:0000313" key="3">
    <source>
        <dbReference type="Proteomes" id="UP000054705"/>
    </source>
</evidence>
<dbReference type="InterPro" id="IPR014229">
    <property type="entry name" value="Spore_YtfJ"/>
</dbReference>
<dbReference type="EMBL" id="LGGS01000008">
    <property type="protein sequence ID" value="KUK84007.1"/>
    <property type="molecule type" value="Genomic_DNA"/>
</dbReference>